<organism evidence="3 4">
    <name type="scientific">Neomicrococcus lactis</name>
    <dbReference type="NCBI Taxonomy" id="732241"/>
    <lineage>
        <taxon>Bacteria</taxon>
        <taxon>Bacillati</taxon>
        <taxon>Actinomycetota</taxon>
        <taxon>Actinomycetes</taxon>
        <taxon>Micrococcales</taxon>
        <taxon>Micrococcaceae</taxon>
        <taxon>Neomicrococcus</taxon>
    </lineage>
</organism>
<evidence type="ECO:0000313" key="3">
    <source>
        <dbReference type="EMBL" id="MBB5598225.1"/>
    </source>
</evidence>
<comment type="caution">
    <text evidence="3">The sequence shown here is derived from an EMBL/GenBank/DDBJ whole genome shotgun (WGS) entry which is preliminary data.</text>
</comment>
<dbReference type="InterPro" id="IPR051533">
    <property type="entry name" value="WaaL-like"/>
</dbReference>
<keyword evidence="2" id="KW-0472">Membrane</keyword>
<accession>A0A7W8YBK5</accession>
<feature type="transmembrane region" description="Helical" evidence="2">
    <location>
        <begin position="315"/>
        <end position="339"/>
    </location>
</feature>
<dbReference type="RefSeq" id="WP_183641630.1">
    <property type="nucleotide sequence ID" value="NZ_JACHBL010000001.1"/>
</dbReference>
<feature type="transmembrane region" description="Helical" evidence="2">
    <location>
        <begin position="239"/>
        <end position="256"/>
    </location>
</feature>
<evidence type="ECO:0008006" key="5">
    <source>
        <dbReference type="Google" id="ProtNLM"/>
    </source>
</evidence>
<keyword evidence="4" id="KW-1185">Reference proteome</keyword>
<feature type="transmembrane region" description="Helical" evidence="2">
    <location>
        <begin position="142"/>
        <end position="158"/>
    </location>
</feature>
<evidence type="ECO:0000256" key="1">
    <source>
        <dbReference type="SAM" id="MobiDB-lite"/>
    </source>
</evidence>
<name>A0A7W8YBK5_9MICC</name>
<keyword evidence="2" id="KW-1133">Transmembrane helix</keyword>
<feature type="region of interest" description="Disordered" evidence="1">
    <location>
        <begin position="1"/>
        <end position="23"/>
    </location>
</feature>
<evidence type="ECO:0000256" key="2">
    <source>
        <dbReference type="SAM" id="Phobius"/>
    </source>
</evidence>
<reference evidence="3 4" key="1">
    <citation type="submission" date="2020-08" db="EMBL/GenBank/DDBJ databases">
        <title>Sequencing the genomes of 1000 actinobacteria strains.</title>
        <authorList>
            <person name="Klenk H.-P."/>
        </authorList>
    </citation>
    <scope>NUCLEOTIDE SEQUENCE [LARGE SCALE GENOMIC DNA]</scope>
    <source>
        <strain evidence="3 4">DSM 23694</strain>
    </source>
</reference>
<dbReference type="PANTHER" id="PTHR37422">
    <property type="entry name" value="TEICHURONIC ACID BIOSYNTHESIS PROTEIN TUAE"/>
    <property type="match status" value="1"/>
</dbReference>
<sequence>MTTSPSLDAGGGSVTQPQQVPSMKVRTHSTDIFSRRTRTWLIDALLFAIFVSDGVALPLFPANIPAPEFTMIVLIFLCLFRAPRIRNIRLGGFALGLTLLLFYLLVESEVNEVSWSRRLIRIALLGIFVWMIATGRVDVRSGLIGLVIALVVNIPLYYTGIAPDYYPGFLTGYLGDKNVAGLYYSLIPILALLIVRRRWLRFLLILFALGATFLTGSRTSLGALACALIWLAIAGKIGPMLRAALVIGLVSLLNFVEERFSQAWIFADRTGTDALRARIDAASLELVNTAPWYGNGLGTAVVHVEDRTFFFHNSYWGLITEGGWFFLLMILFAFVWIGLNPLRNARRPWYTLVVESCVIIIMTCSTRLGEVFITVPAAIVLGCAFAVRHLEKTKNIRALR</sequence>
<dbReference type="EMBL" id="JACHBL010000001">
    <property type="protein sequence ID" value="MBB5598225.1"/>
    <property type="molecule type" value="Genomic_DNA"/>
</dbReference>
<feature type="transmembrane region" description="Helical" evidence="2">
    <location>
        <begin position="66"/>
        <end position="83"/>
    </location>
</feature>
<keyword evidence="2" id="KW-0812">Transmembrane</keyword>
<feature type="transmembrane region" description="Helical" evidence="2">
    <location>
        <begin position="90"/>
        <end position="106"/>
    </location>
</feature>
<protein>
    <recommendedName>
        <fullName evidence="5">O-antigen ligase domain-containing protein</fullName>
    </recommendedName>
</protein>
<feature type="transmembrane region" description="Helical" evidence="2">
    <location>
        <begin position="178"/>
        <end position="195"/>
    </location>
</feature>
<evidence type="ECO:0000313" key="4">
    <source>
        <dbReference type="Proteomes" id="UP000523863"/>
    </source>
</evidence>
<proteinExistence type="predicted"/>
<dbReference type="PANTHER" id="PTHR37422:SF13">
    <property type="entry name" value="LIPOPOLYSACCHARIDE BIOSYNTHESIS PROTEIN PA4999-RELATED"/>
    <property type="match status" value="1"/>
</dbReference>
<feature type="transmembrane region" description="Helical" evidence="2">
    <location>
        <begin position="118"/>
        <end position="135"/>
    </location>
</feature>
<gene>
    <name evidence="3" type="ORF">BKA12_001305</name>
</gene>
<dbReference type="Proteomes" id="UP000523863">
    <property type="component" value="Unassembled WGS sequence"/>
</dbReference>
<dbReference type="AlphaFoldDB" id="A0A7W8YBK5"/>
<feature type="transmembrane region" description="Helical" evidence="2">
    <location>
        <begin position="202"/>
        <end position="233"/>
    </location>
</feature>
<feature type="transmembrane region" description="Helical" evidence="2">
    <location>
        <begin position="371"/>
        <end position="390"/>
    </location>
</feature>